<dbReference type="InterPro" id="IPR015943">
    <property type="entry name" value="WD40/YVTN_repeat-like_dom_sf"/>
</dbReference>
<proteinExistence type="predicted"/>
<dbReference type="PANTHER" id="PTHR34220:SF7">
    <property type="entry name" value="SENSOR HISTIDINE KINASE YPDA"/>
    <property type="match status" value="1"/>
</dbReference>
<evidence type="ECO:0000256" key="1">
    <source>
        <dbReference type="SAM" id="Phobius"/>
    </source>
</evidence>
<dbReference type="OrthoDB" id="908907at2"/>
<keyword evidence="2" id="KW-0732">Signal</keyword>
<dbReference type="RefSeq" id="WP_057953862.1">
    <property type="nucleotide sequence ID" value="NZ_CP013118.1"/>
</dbReference>
<dbReference type="InterPro" id="IPR036890">
    <property type="entry name" value="HATPase_C_sf"/>
</dbReference>
<dbReference type="EMBL" id="CP013118">
    <property type="protein sequence ID" value="ALO16497.1"/>
    <property type="molecule type" value="Genomic_DNA"/>
</dbReference>
<dbReference type="PANTHER" id="PTHR34220">
    <property type="entry name" value="SENSOR HISTIDINE KINASE YPDA"/>
    <property type="match status" value="1"/>
</dbReference>
<name>A0A0S2I2F3_9BACT</name>
<evidence type="ECO:0000259" key="3">
    <source>
        <dbReference type="Pfam" id="PF02518"/>
    </source>
</evidence>
<sequence precursor="true">MKLFKTYLFFLLLTLQFQSPAQEPSIKQIGNIELSGVNVFDVIQDSNRYYWLATNMGIYRYDGYNFEKIDIKNSLSVSAFSLKKDKNDQLFFKNLSGQVFKIHDDSCSLFYEVPDSLKSRYFNYAFDDQNNLIIASKRLFAVKSNTQIDFLSKEKSSTFYNSFRQLADGTLIIPEFSRKEMHILKNGECSVLPLNLGIEKMNSFFLMNDVPYFVWKDKLFKIELNNAAQITKTAQRFEHEHGTYKYYDHDQLLLVPNLAGGAYLYDEDFKPFFSGLILKNHVISCGMVDMDDNIILGTFGEGLILIPNINLKTISLPDEGLKTTQIAAGKDVMFLGFINGAVLKSNNQYTFKSFFKDSPTGLMKRIEVLTYFPEHNHLLIDRTTPVLLDIDSKRTTKLYVGAIKDVEKLGPDKYMTSSNQGVYFLKLNRDKAPQVWESEPIENFKIRSQCANQDSKTKTIYAGTSSGLLMGSEENASLFRFKQADLMCTDIVYHENKMYVATQNHGVLIFQNDSLIDQWDVKDDLLSNRIKQIKFHNNEIYVSSYDGMQILSHKGENRNILNTSSGLSDNNILDFDILNEILWVVTVNEVQSVDIQYLNAQSEFKPTLSLTGILVNDSLINYENRSRFSYQQNKLEFRLNSISLKYQNEIEFQYRLKPIDKEWQVNDYLENKIQYKTLPPGNYVFKAKARCRDVDSNVVSYKFAINAPFWQKWWFYVLVLIVFLSVTIYVYKFQIKRQRQKIRIQNELNASKLIAIQSQMNPHFIFNAINSIQDLILQGDIDNSYNYVIKFSKLVRKTLEYSDKEFIDIESEVDLLETYLELEKLRFKKDFVYAIHLNGIENVVVPPMLVQPFVENAIKHGLLHKKGNKKVSISFHHKDDLVCEVEDNGIGREKAQEIKARQPEGHQSFSVNATKSRFEIMKSHYKYDLSLQYVDSDKGTKVIIRMPYKKKY</sequence>
<evidence type="ECO:0000259" key="4">
    <source>
        <dbReference type="Pfam" id="PF06580"/>
    </source>
</evidence>
<reference evidence="6 7" key="1">
    <citation type="submission" date="2015-11" db="EMBL/GenBank/DDBJ databases">
        <title>Description and complete genome sequence of a novel strain predominating in hypersaline microbial mats and representing a new family of the Bacteriodetes phylum.</title>
        <authorList>
            <person name="Spring S."/>
            <person name="Bunk B."/>
            <person name="Sproer C."/>
            <person name="Klenk H.-P."/>
        </authorList>
    </citation>
    <scope>NUCLEOTIDE SEQUENCE [LARGE SCALE GENOMIC DNA]</scope>
    <source>
        <strain evidence="6 7">L21-Spi-D4</strain>
    </source>
</reference>
<dbReference type="Pfam" id="PF07495">
    <property type="entry name" value="Y_Y_Y"/>
    <property type="match status" value="1"/>
</dbReference>
<feature type="transmembrane region" description="Helical" evidence="1">
    <location>
        <begin position="713"/>
        <end position="731"/>
    </location>
</feature>
<dbReference type="Gene3D" id="2.60.40.10">
    <property type="entry name" value="Immunoglobulins"/>
    <property type="match status" value="1"/>
</dbReference>
<dbReference type="AlphaFoldDB" id="A0A0S2I2F3"/>
<dbReference type="InterPro" id="IPR011123">
    <property type="entry name" value="Y_Y_Y"/>
</dbReference>
<dbReference type="InterPro" id="IPR003594">
    <property type="entry name" value="HATPase_dom"/>
</dbReference>
<keyword evidence="6" id="KW-0418">Kinase</keyword>
<feature type="domain" description="Two component regulator three Y" evidence="5">
    <location>
        <begin position="646"/>
        <end position="700"/>
    </location>
</feature>
<protein>
    <submittedName>
        <fullName evidence="6">Sensor histidine kinase YpdA</fullName>
        <ecNumber evidence="6">2.7.13.3</ecNumber>
    </submittedName>
</protein>
<dbReference type="KEGG" id="blq:L21SP5_02877"/>
<dbReference type="InterPro" id="IPR013783">
    <property type="entry name" value="Ig-like_fold"/>
</dbReference>
<accession>A0A0S2I2F3</accession>
<evidence type="ECO:0000259" key="5">
    <source>
        <dbReference type="Pfam" id="PF07495"/>
    </source>
</evidence>
<feature type="signal peptide" evidence="2">
    <location>
        <begin position="1"/>
        <end position="21"/>
    </location>
</feature>
<keyword evidence="1" id="KW-0812">Transmembrane</keyword>
<dbReference type="InterPro" id="IPR010559">
    <property type="entry name" value="Sig_transdc_His_kin_internal"/>
</dbReference>
<dbReference type="EC" id="2.7.13.3" evidence="6"/>
<keyword evidence="7" id="KW-1185">Reference proteome</keyword>
<keyword evidence="1" id="KW-1133">Transmembrane helix</keyword>
<feature type="chain" id="PRO_5006599399" evidence="2">
    <location>
        <begin position="22"/>
        <end position="952"/>
    </location>
</feature>
<dbReference type="GO" id="GO:0016020">
    <property type="term" value="C:membrane"/>
    <property type="evidence" value="ECO:0007669"/>
    <property type="project" value="InterPro"/>
</dbReference>
<evidence type="ECO:0000256" key="2">
    <source>
        <dbReference type="SAM" id="SignalP"/>
    </source>
</evidence>
<dbReference type="Proteomes" id="UP000064893">
    <property type="component" value="Chromosome"/>
</dbReference>
<evidence type="ECO:0000313" key="6">
    <source>
        <dbReference type="EMBL" id="ALO16497.1"/>
    </source>
</evidence>
<evidence type="ECO:0000313" key="7">
    <source>
        <dbReference type="Proteomes" id="UP000064893"/>
    </source>
</evidence>
<dbReference type="Pfam" id="PF02518">
    <property type="entry name" value="HATPase_c"/>
    <property type="match status" value="1"/>
</dbReference>
<dbReference type="PATRIC" id="fig|1307839.3.peg.3022"/>
<feature type="domain" description="Histidine kinase/HSP90-like ATPase" evidence="3">
    <location>
        <begin position="849"/>
        <end position="948"/>
    </location>
</feature>
<dbReference type="Pfam" id="PF06580">
    <property type="entry name" value="His_kinase"/>
    <property type="match status" value="1"/>
</dbReference>
<dbReference type="Gene3D" id="3.30.565.10">
    <property type="entry name" value="Histidine kinase-like ATPase, C-terminal domain"/>
    <property type="match status" value="1"/>
</dbReference>
<keyword evidence="1" id="KW-0472">Membrane</keyword>
<dbReference type="STRING" id="1307839.L21SP5_02877"/>
<dbReference type="Gene3D" id="2.130.10.10">
    <property type="entry name" value="YVTN repeat-like/Quinoprotein amine dehydrogenase"/>
    <property type="match status" value="2"/>
</dbReference>
<dbReference type="SUPFAM" id="SSF55874">
    <property type="entry name" value="ATPase domain of HSP90 chaperone/DNA topoisomerase II/histidine kinase"/>
    <property type="match status" value="1"/>
</dbReference>
<organism evidence="6 7">
    <name type="scientific">Salinivirga cyanobacteriivorans</name>
    <dbReference type="NCBI Taxonomy" id="1307839"/>
    <lineage>
        <taxon>Bacteria</taxon>
        <taxon>Pseudomonadati</taxon>
        <taxon>Bacteroidota</taxon>
        <taxon>Bacteroidia</taxon>
        <taxon>Bacteroidales</taxon>
        <taxon>Salinivirgaceae</taxon>
        <taxon>Salinivirga</taxon>
    </lineage>
</organism>
<feature type="domain" description="Signal transduction histidine kinase internal region" evidence="4">
    <location>
        <begin position="752"/>
        <end position="830"/>
    </location>
</feature>
<keyword evidence="6" id="KW-0808">Transferase</keyword>
<dbReference type="InterPro" id="IPR050640">
    <property type="entry name" value="Bact_2-comp_sensor_kinase"/>
</dbReference>
<gene>
    <name evidence="6" type="primary">ypdA_4</name>
    <name evidence="6" type="ORF">L21SP5_02877</name>
</gene>
<dbReference type="GO" id="GO:0000155">
    <property type="term" value="F:phosphorelay sensor kinase activity"/>
    <property type="evidence" value="ECO:0007669"/>
    <property type="project" value="InterPro"/>
</dbReference>